<name>I0WN59_RHOOP</name>
<accession>I0WN59</accession>
<comment type="caution">
    <text evidence="1">The sequence shown here is derived from an EMBL/GenBank/DDBJ whole genome shotgun (WGS) entry which is preliminary data.</text>
</comment>
<organism evidence="1 2">
    <name type="scientific">Rhodococcus opacus RKJ300 = JCM 13270</name>
    <dbReference type="NCBI Taxonomy" id="1165867"/>
    <lineage>
        <taxon>Bacteria</taxon>
        <taxon>Bacillati</taxon>
        <taxon>Actinomycetota</taxon>
        <taxon>Actinomycetes</taxon>
        <taxon>Mycobacteriales</taxon>
        <taxon>Nocardiaceae</taxon>
        <taxon>Rhodococcus</taxon>
    </lineage>
</organism>
<protein>
    <submittedName>
        <fullName evidence="1">Uncharacterized protein</fullName>
    </submittedName>
</protein>
<dbReference type="EMBL" id="AJJH01000117">
    <property type="protein sequence ID" value="EID77825.1"/>
    <property type="molecule type" value="Genomic_DNA"/>
</dbReference>
<gene>
    <name evidence="1" type="ORF">W59_21703</name>
</gene>
<evidence type="ECO:0000313" key="1">
    <source>
        <dbReference type="EMBL" id="EID77825.1"/>
    </source>
</evidence>
<dbReference type="Proteomes" id="UP000006447">
    <property type="component" value="Unassembled WGS sequence"/>
</dbReference>
<sequence>MCVSDEHAARLLAAPWHTVRDALLAGITVEHGRALGEMWRQVAAVTMRFPAAAPLILTGPDSGSFGTR</sequence>
<dbReference type="AlphaFoldDB" id="I0WN59"/>
<evidence type="ECO:0000313" key="2">
    <source>
        <dbReference type="Proteomes" id="UP000006447"/>
    </source>
</evidence>
<reference evidence="1 2" key="1">
    <citation type="journal article" date="2012" name="J. Bacteriol.">
        <title>Draft genome sequence of the nitrophenol-degrading actinomycete Rhodococcus imtechensis RKJ300.</title>
        <authorList>
            <person name="Vikram S."/>
            <person name="Kumar S."/>
            <person name="Subramanian S."/>
            <person name="Raghava G.P."/>
        </authorList>
    </citation>
    <scope>NUCLEOTIDE SEQUENCE [LARGE SCALE GENOMIC DNA]</scope>
    <source>
        <strain evidence="1 2">RKJ300</strain>
    </source>
</reference>
<proteinExistence type="predicted"/>